<proteinExistence type="inferred from homology"/>
<feature type="region of interest" description="Disordered" evidence="4">
    <location>
        <begin position="414"/>
        <end position="439"/>
    </location>
</feature>
<dbReference type="PANTHER" id="PTHR10048">
    <property type="entry name" value="PHOSPHATIDYLINOSITOL KINASE"/>
    <property type="match status" value="1"/>
</dbReference>
<feature type="domain" description="PI3K/PI4K catalytic" evidence="6">
    <location>
        <begin position="1059"/>
        <end position="1327"/>
    </location>
</feature>
<dbReference type="Pfam" id="PF00454">
    <property type="entry name" value="PI3_PI4_kinase"/>
    <property type="match status" value="1"/>
</dbReference>
<sequence length="1343" mass="149761">GNNVGKKNAMRADEDAFDVEFSVFLSLTSLLLSSTFSSKNSIESCHATMSLIFRVSYTLLHIFNISPLPVSVGIVAWLQDRMERKQGLWAEKINIQCECHDHRRQKSGRSKKSRTISRDSKGSCDDTSLQDGLCSVCLNRAYDNARMEIIKDGLLLTLLTSFFTRIALSSFLSFLPKGSSSTSNNGSHRSSRSSVRSSFSSRGTDKSTLMTEKKKGIFSSLSYLLFSLSLLCSNTHLRSHGLDVLNNIPNDTNLHEVELKRIAKDRKRKRRAQQSASSRYSSVNPLFSSRISGRMGHTYLQHSQEVMSVEEEAHQSCVDTLKNIQHTFDCFSLYELSLASLTISLSNIVFFVGLIPSIDVCNARRNAGGLLIRRGAHFTVPRVLPLMRTRSLIYNIVHELITLPAEELSVSGVGNSDHRNFRHHSQSHHRSRTSSLSINEKESHRHLSMSIGDSQFSTRSSKSHISGMASVALSLPPLHFSSSSHLLSSLQSLRSCGVGCGAQRDAVLHTVSASVGARDRVIMCVLGCEWEAIGAWAAVNAGWDRSQSDKVGEPPKDAPHRSSASSRRRGSFSPMNQRGHPDELCSNTLRDVFGFKKRMGTGRLKSKNRGSSSSSSVDISLPFSFIMCESEARTLNEEQWRGMLKTIMPISLALIVRLPELIRCENCEKACRSMVVKNASMFLSIPKAVLLLLPHAASRNMEGKQLKGLKDEKRCWPLSSEKKKILSLLSCWSLCDIYGAFLLLCGPMRNVAQVRVYSFKCLRAQSHILHKFTPQLVGLYLIEQMDGCVEHDELSSPFNKELSPGQSASSTSQSQGSSSLSHPSTSLSSSSSDVHPIQEPSTQVVNLQDMMFNSTFMTPEKQPFAKSALLLSPDGPLKVPTVQPLPSLSSFLSSLSLSSPLTLFTLFLRIRSEFESSVSSSCNILPQAAEHGTTAFYAQKLFNTLMRVVQTKPGVKMSGVEVSTHVKEVLHWKSVYDKLLGASKGLTSLRKEERAMVLKQRLTTLEYQFKADISLRQKGKKRSKDDSTKDTLQESSSSSKGINCISLVPPFSTLVSFDVSSAMILKSHAKTPYILTFHDESGTEIPLIFKIGDDVRQDELTLQFFRVLYNGLLERCVESWMYCYDAQPMRQEDGILKVVPHSYSRDQIGKFIDGKLFDYFTITHGSSNSASFVSAQSAFIRSMASYSVATYLVWAKDRHNGNILIDDRGHIVHIDFGFVFGISPGKDLGIESAPFKLTEDMIQVMGGKDSQGFRKFCRLTTRCFLSAREDMYKLFALVAPMVECGFPCFERAPVLEQLWTRFSPNLSTWETIDFIDECIQKSLTSKTTKLYDQFQYLQNDIAY</sequence>
<feature type="region of interest" description="Disordered" evidence="4">
    <location>
        <begin position="262"/>
        <end position="281"/>
    </location>
</feature>
<dbReference type="GO" id="GO:0016301">
    <property type="term" value="F:kinase activity"/>
    <property type="evidence" value="ECO:0007669"/>
    <property type="project" value="UniProtKB-KW"/>
</dbReference>
<feature type="compositionally biased region" description="Basic and acidic residues" evidence="4">
    <location>
        <begin position="1023"/>
        <end position="1032"/>
    </location>
</feature>
<feature type="transmembrane region" description="Helical" evidence="5">
    <location>
        <begin position="58"/>
        <end position="78"/>
    </location>
</feature>
<feature type="region of interest" description="Disordered" evidence="4">
    <location>
        <begin position="794"/>
        <end position="839"/>
    </location>
</feature>
<feature type="compositionally biased region" description="Basic residues" evidence="4">
    <location>
        <begin position="263"/>
        <end position="272"/>
    </location>
</feature>
<dbReference type="Proteomes" id="UP001057375">
    <property type="component" value="Unassembled WGS sequence"/>
</dbReference>
<keyword evidence="5" id="KW-0472">Membrane</keyword>
<dbReference type="SMART" id="SM00146">
    <property type="entry name" value="PI3Kc"/>
    <property type="match status" value="1"/>
</dbReference>
<comment type="similarity">
    <text evidence="1">Belongs to the PI3/PI4-kinase family. Type III PI4K subfamily.</text>
</comment>
<dbReference type="InterPro" id="IPR011009">
    <property type="entry name" value="Kinase-like_dom_sf"/>
</dbReference>
<protein>
    <submittedName>
        <fullName evidence="7">Phosphatidylinositol kinase like protein</fullName>
    </submittedName>
</protein>
<keyword evidence="5" id="KW-0812">Transmembrane</keyword>
<evidence type="ECO:0000256" key="4">
    <source>
        <dbReference type="SAM" id="MobiDB-lite"/>
    </source>
</evidence>
<dbReference type="Gene3D" id="1.10.1070.11">
    <property type="entry name" value="Phosphatidylinositol 3-/4-kinase, catalytic domain"/>
    <property type="match status" value="1"/>
</dbReference>
<dbReference type="Gene3D" id="1.25.40.70">
    <property type="entry name" value="Phosphatidylinositol 3-kinase, accessory domain (PIK)"/>
    <property type="match status" value="1"/>
</dbReference>
<feature type="non-terminal residue" evidence="7">
    <location>
        <position position="1"/>
    </location>
</feature>
<feature type="region of interest" description="Disordered" evidence="4">
    <location>
        <begin position="176"/>
        <end position="207"/>
    </location>
</feature>
<dbReference type="InterPro" id="IPR036940">
    <property type="entry name" value="PI3/4_kinase_cat_sf"/>
</dbReference>
<keyword evidence="2" id="KW-0808">Transferase</keyword>
<dbReference type="InterPro" id="IPR018936">
    <property type="entry name" value="PI3/4_kinase_CS"/>
</dbReference>
<feature type="compositionally biased region" description="Basic and acidic residues" evidence="4">
    <location>
        <begin position="546"/>
        <end position="560"/>
    </location>
</feature>
<dbReference type="PROSITE" id="PS50290">
    <property type="entry name" value="PI3_4_KINASE_3"/>
    <property type="match status" value="1"/>
</dbReference>
<keyword evidence="8" id="KW-1185">Reference proteome</keyword>
<feature type="compositionally biased region" description="Basic residues" evidence="4">
    <location>
        <begin position="420"/>
        <end position="432"/>
    </location>
</feature>
<evidence type="ECO:0000313" key="7">
    <source>
        <dbReference type="EMBL" id="GKT34672.1"/>
    </source>
</evidence>
<evidence type="ECO:0000256" key="5">
    <source>
        <dbReference type="SAM" id="Phobius"/>
    </source>
</evidence>
<organism evidence="7 8">
    <name type="scientific">Aduncisulcus paluster</name>
    <dbReference type="NCBI Taxonomy" id="2918883"/>
    <lineage>
        <taxon>Eukaryota</taxon>
        <taxon>Metamonada</taxon>
        <taxon>Carpediemonas-like organisms</taxon>
        <taxon>Aduncisulcus</taxon>
    </lineage>
</organism>
<name>A0ABQ5KQA5_9EUKA</name>
<evidence type="ECO:0000256" key="3">
    <source>
        <dbReference type="ARBA" id="ARBA00022777"/>
    </source>
</evidence>
<feature type="compositionally biased region" description="Basic residues" evidence="4">
    <location>
        <begin position="104"/>
        <end position="115"/>
    </location>
</feature>
<evidence type="ECO:0000313" key="8">
    <source>
        <dbReference type="Proteomes" id="UP001057375"/>
    </source>
</evidence>
<dbReference type="InterPro" id="IPR000403">
    <property type="entry name" value="PI3/4_kinase_cat_dom"/>
</dbReference>
<feature type="region of interest" description="Disordered" evidence="4">
    <location>
        <begin position="1018"/>
        <end position="1037"/>
    </location>
</feature>
<feature type="compositionally biased region" description="Low complexity" evidence="4">
    <location>
        <begin position="179"/>
        <end position="202"/>
    </location>
</feature>
<dbReference type="PROSITE" id="PS00915">
    <property type="entry name" value="PI3_4_KINASE_1"/>
    <property type="match status" value="1"/>
</dbReference>
<dbReference type="PANTHER" id="PTHR10048:SF15">
    <property type="entry name" value="PHOSPHATIDYLINOSITOL 4-KINASE ALPHA"/>
    <property type="match status" value="1"/>
</dbReference>
<dbReference type="SUPFAM" id="SSF56112">
    <property type="entry name" value="Protein kinase-like (PK-like)"/>
    <property type="match status" value="1"/>
</dbReference>
<evidence type="ECO:0000256" key="1">
    <source>
        <dbReference type="ARBA" id="ARBA00006209"/>
    </source>
</evidence>
<feature type="compositionally biased region" description="Low complexity" evidence="4">
    <location>
        <begin position="803"/>
        <end position="832"/>
    </location>
</feature>
<reference evidence="7" key="1">
    <citation type="submission" date="2022-03" db="EMBL/GenBank/DDBJ databases">
        <title>Draft genome sequence of Aduncisulcus paluster, a free-living microaerophilic Fornicata.</title>
        <authorList>
            <person name="Yuyama I."/>
            <person name="Kume K."/>
            <person name="Tamura T."/>
            <person name="Inagaki Y."/>
            <person name="Hashimoto T."/>
        </authorList>
    </citation>
    <scope>NUCLEOTIDE SEQUENCE</scope>
    <source>
        <strain evidence="7">NY0171</strain>
    </source>
</reference>
<comment type="caution">
    <text evidence="7">The sequence shown here is derived from an EMBL/GenBank/DDBJ whole genome shotgun (WGS) entry which is preliminary data.</text>
</comment>
<keyword evidence="5" id="KW-1133">Transmembrane helix</keyword>
<feature type="region of interest" description="Disordered" evidence="4">
    <location>
        <begin position="545"/>
        <end position="585"/>
    </location>
</feature>
<accession>A0ABQ5KQA5</accession>
<dbReference type="InterPro" id="IPR042236">
    <property type="entry name" value="PI3K_accessory_sf"/>
</dbReference>
<evidence type="ECO:0000259" key="6">
    <source>
        <dbReference type="PROSITE" id="PS50290"/>
    </source>
</evidence>
<gene>
    <name evidence="7" type="ORF">ADUPG1_007982</name>
</gene>
<dbReference type="EMBL" id="BQXS01010849">
    <property type="protein sequence ID" value="GKT34672.1"/>
    <property type="molecule type" value="Genomic_DNA"/>
</dbReference>
<dbReference type="Gene3D" id="3.30.1010.10">
    <property type="entry name" value="Phosphatidylinositol 3-kinase Catalytic Subunit, Chain A, domain 4"/>
    <property type="match status" value="1"/>
</dbReference>
<keyword evidence="3 7" id="KW-0418">Kinase</keyword>
<dbReference type="InterPro" id="IPR015433">
    <property type="entry name" value="PI3/4_kinase"/>
</dbReference>
<evidence type="ECO:0000256" key="2">
    <source>
        <dbReference type="ARBA" id="ARBA00022679"/>
    </source>
</evidence>
<feature type="region of interest" description="Disordered" evidence="4">
    <location>
        <begin position="104"/>
        <end position="128"/>
    </location>
</feature>